<keyword evidence="2" id="KW-0175">Coiled coil</keyword>
<evidence type="ECO:0000259" key="4">
    <source>
        <dbReference type="Pfam" id="PF24883"/>
    </source>
</evidence>
<keyword evidence="6" id="KW-1185">Reference proteome</keyword>
<evidence type="ECO:0000313" key="6">
    <source>
        <dbReference type="Proteomes" id="UP001212997"/>
    </source>
</evidence>
<organism evidence="5 6">
    <name type="scientific">Meripilus lineatus</name>
    <dbReference type="NCBI Taxonomy" id="2056292"/>
    <lineage>
        <taxon>Eukaryota</taxon>
        <taxon>Fungi</taxon>
        <taxon>Dikarya</taxon>
        <taxon>Basidiomycota</taxon>
        <taxon>Agaricomycotina</taxon>
        <taxon>Agaricomycetes</taxon>
        <taxon>Polyporales</taxon>
        <taxon>Meripilaceae</taxon>
        <taxon>Meripilus</taxon>
    </lineage>
</organism>
<feature type="coiled-coil region" evidence="2">
    <location>
        <begin position="24"/>
        <end position="72"/>
    </location>
</feature>
<dbReference type="EMBL" id="JANAWD010001362">
    <property type="protein sequence ID" value="KAJ3473518.1"/>
    <property type="molecule type" value="Genomic_DNA"/>
</dbReference>
<dbReference type="InterPro" id="IPR056884">
    <property type="entry name" value="NPHP3-like_N"/>
</dbReference>
<feature type="region of interest" description="Disordered" evidence="3">
    <location>
        <begin position="217"/>
        <end position="262"/>
    </location>
</feature>
<name>A0AAD5UNU8_9APHY</name>
<gene>
    <name evidence="5" type="ORF">NLI96_g12963</name>
</gene>
<dbReference type="PANTHER" id="PTHR10039:SF16">
    <property type="entry name" value="GPI INOSITOL-DEACYLASE"/>
    <property type="match status" value="1"/>
</dbReference>
<dbReference type="Pfam" id="PF24883">
    <property type="entry name" value="NPHP3_N"/>
    <property type="match status" value="1"/>
</dbReference>
<evidence type="ECO:0000256" key="1">
    <source>
        <dbReference type="ARBA" id="ARBA00022737"/>
    </source>
</evidence>
<reference evidence="5" key="1">
    <citation type="submission" date="2022-07" db="EMBL/GenBank/DDBJ databases">
        <title>Genome Sequence of Physisporinus lineatus.</title>
        <authorList>
            <person name="Buettner E."/>
        </authorList>
    </citation>
    <scope>NUCLEOTIDE SEQUENCE</scope>
    <source>
        <strain evidence="5">VT162</strain>
    </source>
</reference>
<sequence>MEVFGTVGTAVSLVEACSKLVVALDRYIDEVKHAKANAQGLKEQVLGIKDVLTRLERVYNDAQDQAKSYSTEGHPQADWFEAIANEMEEDKTWKDFNDRFKKALDDITTHLELPLGPMMPASPGASTQSLRSQPRDENTSIWRVGKAYLLWPARRKKVETWTEKMKQYIQGMNDLHRIYQDRFANRRTQATEEILAYTQKKEQEDEQRRIEKERRRIEEEQRRREELEQRRREEEQRRKTEEQRHREEEERRREKEQQEKLSTMMKKLGDPSEHLSRHTMWCDKRTKGTCQWIMKDRAFRKWKDGDGGGCLWLYGGPGMGKTFLASAVIDELTKSGPVSYVYCDSKCTTARGILELLAAQSLRQIGKRSTGSWRLRPDAVNFDFSAEFSALEHKDSYSFDDDIPELITTVTKIFEASFIVVDALDECPRQTPEDPLISSTLSSPLRNLVFKSF</sequence>
<dbReference type="SUPFAM" id="SSF52540">
    <property type="entry name" value="P-loop containing nucleoside triphosphate hydrolases"/>
    <property type="match status" value="1"/>
</dbReference>
<protein>
    <recommendedName>
        <fullName evidence="4">Nephrocystin 3-like N-terminal domain-containing protein</fullName>
    </recommendedName>
</protein>
<feature type="compositionally biased region" description="Basic and acidic residues" evidence="3">
    <location>
        <begin position="217"/>
        <end position="259"/>
    </location>
</feature>
<evidence type="ECO:0000313" key="5">
    <source>
        <dbReference type="EMBL" id="KAJ3473518.1"/>
    </source>
</evidence>
<feature type="domain" description="Nephrocystin 3-like N-terminal" evidence="4">
    <location>
        <begin position="288"/>
        <end position="432"/>
    </location>
</feature>
<dbReference type="PANTHER" id="PTHR10039">
    <property type="entry name" value="AMELOGENIN"/>
    <property type="match status" value="1"/>
</dbReference>
<accession>A0AAD5UNU8</accession>
<proteinExistence type="predicted"/>
<evidence type="ECO:0000256" key="2">
    <source>
        <dbReference type="SAM" id="Coils"/>
    </source>
</evidence>
<dbReference type="Gene3D" id="3.40.50.300">
    <property type="entry name" value="P-loop containing nucleotide triphosphate hydrolases"/>
    <property type="match status" value="1"/>
</dbReference>
<dbReference type="AlphaFoldDB" id="A0AAD5UNU8"/>
<feature type="region of interest" description="Disordered" evidence="3">
    <location>
        <begin position="114"/>
        <end position="137"/>
    </location>
</feature>
<evidence type="ECO:0000256" key="3">
    <source>
        <dbReference type="SAM" id="MobiDB-lite"/>
    </source>
</evidence>
<comment type="caution">
    <text evidence="5">The sequence shown here is derived from an EMBL/GenBank/DDBJ whole genome shotgun (WGS) entry which is preliminary data.</text>
</comment>
<dbReference type="Proteomes" id="UP001212997">
    <property type="component" value="Unassembled WGS sequence"/>
</dbReference>
<keyword evidence="1" id="KW-0677">Repeat</keyword>
<dbReference type="InterPro" id="IPR027417">
    <property type="entry name" value="P-loop_NTPase"/>
</dbReference>